<protein>
    <submittedName>
        <fullName evidence="1">Uncharacterized protein</fullName>
    </submittedName>
</protein>
<evidence type="ECO:0000313" key="1">
    <source>
        <dbReference type="EMBL" id="CEK95932.1"/>
    </source>
</evidence>
<name>A0A0B7BSS9_9EUPU</name>
<dbReference type="EMBL" id="HACG01049067">
    <property type="protein sequence ID" value="CEK95932.1"/>
    <property type="molecule type" value="Transcribed_RNA"/>
</dbReference>
<organism evidence="1">
    <name type="scientific">Arion vulgaris</name>
    <dbReference type="NCBI Taxonomy" id="1028688"/>
    <lineage>
        <taxon>Eukaryota</taxon>
        <taxon>Metazoa</taxon>
        <taxon>Spiralia</taxon>
        <taxon>Lophotrochozoa</taxon>
        <taxon>Mollusca</taxon>
        <taxon>Gastropoda</taxon>
        <taxon>Heterobranchia</taxon>
        <taxon>Euthyneura</taxon>
        <taxon>Panpulmonata</taxon>
        <taxon>Eupulmonata</taxon>
        <taxon>Stylommatophora</taxon>
        <taxon>Helicina</taxon>
        <taxon>Arionoidea</taxon>
        <taxon>Arionidae</taxon>
        <taxon>Arion</taxon>
    </lineage>
</organism>
<reference evidence="1" key="1">
    <citation type="submission" date="2014-12" db="EMBL/GenBank/DDBJ databases">
        <title>Insight into the proteome of Arion vulgaris.</title>
        <authorList>
            <person name="Aradska J."/>
            <person name="Bulat T."/>
            <person name="Smidak R."/>
            <person name="Sarate P."/>
            <person name="Gangsoo J."/>
            <person name="Sialana F."/>
            <person name="Bilban M."/>
            <person name="Lubec G."/>
        </authorList>
    </citation>
    <scope>NUCLEOTIDE SEQUENCE</scope>
    <source>
        <tissue evidence="1">Skin</tissue>
    </source>
</reference>
<proteinExistence type="predicted"/>
<feature type="non-terminal residue" evidence="1">
    <location>
        <position position="1"/>
    </location>
</feature>
<feature type="non-terminal residue" evidence="1">
    <location>
        <position position="96"/>
    </location>
</feature>
<sequence>VLNNILKDIHRGDGTDDTITIAPRDGPVGKIFDHVEYKHDSCGFYDTALNTRAAHTWPRFLLGSWEMKGWMVIDMSRIMLKQARIFEFLDKSLGMG</sequence>
<accession>A0A0B7BSS9</accession>
<dbReference type="AlphaFoldDB" id="A0A0B7BSS9"/>
<gene>
    <name evidence="1" type="primary">ORF209554</name>
</gene>